<dbReference type="Pfam" id="PF04082">
    <property type="entry name" value="Fungal_trans"/>
    <property type="match status" value="1"/>
</dbReference>
<evidence type="ECO:0000313" key="5">
    <source>
        <dbReference type="Proteomes" id="UP000054516"/>
    </source>
</evidence>
<evidence type="ECO:0000256" key="1">
    <source>
        <dbReference type="ARBA" id="ARBA00023242"/>
    </source>
</evidence>
<dbReference type="OrthoDB" id="189997at2759"/>
<dbReference type="SMART" id="SM00906">
    <property type="entry name" value="Fungal_trans"/>
    <property type="match status" value="1"/>
</dbReference>
<evidence type="ECO:0000313" key="4">
    <source>
        <dbReference type="EMBL" id="GAP92226.1"/>
    </source>
</evidence>
<dbReference type="PANTHER" id="PTHR46910:SF9">
    <property type="entry name" value="MISCELLANEOUS ZN(II)2CYS6 TRANSCRIPTION FACTOR (EUROFUNG)"/>
    <property type="match status" value="1"/>
</dbReference>
<dbReference type="CDD" id="cd12148">
    <property type="entry name" value="fungal_TF_MHR"/>
    <property type="match status" value="1"/>
</dbReference>
<proteinExistence type="predicted"/>
<feature type="compositionally biased region" description="Acidic residues" evidence="2">
    <location>
        <begin position="1"/>
        <end position="10"/>
    </location>
</feature>
<protein>
    <submittedName>
        <fullName evidence="4">Putative fungal specific transcription factor domain-containing protein</fullName>
    </submittedName>
</protein>
<dbReference type="EMBL" id="DF977543">
    <property type="protein sequence ID" value="GAP92226.1"/>
    <property type="molecule type" value="Genomic_DNA"/>
</dbReference>
<name>A0A1W2TUD5_ROSNE</name>
<dbReference type="PANTHER" id="PTHR46910">
    <property type="entry name" value="TRANSCRIPTION FACTOR PDR1"/>
    <property type="match status" value="1"/>
</dbReference>
<gene>
    <name evidence="4" type="ORF">SAMD00023353_9800150</name>
</gene>
<feature type="region of interest" description="Disordered" evidence="2">
    <location>
        <begin position="408"/>
        <end position="427"/>
    </location>
</feature>
<accession>A0A1W2TUD5</accession>
<evidence type="ECO:0000259" key="3">
    <source>
        <dbReference type="SMART" id="SM00906"/>
    </source>
</evidence>
<keyword evidence="5" id="KW-1185">Reference proteome</keyword>
<keyword evidence="1" id="KW-0539">Nucleus</keyword>
<dbReference type="InterPro" id="IPR007219">
    <property type="entry name" value="XnlR_reg_dom"/>
</dbReference>
<dbReference type="STRING" id="77044.A0A1W2TUD5"/>
<evidence type="ECO:0000256" key="2">
    <source>
        <dbReference type="SAM" id="MobiDB-lite"/>
    </source>
</evidence>
<sequence>MSSLENDEFGESWSRRDETPGSFESAGRPKRRREDSSSRRGPTQEHGVMRDGNDPGLPRFIGSSSGIHLIRTVYDVLARAHPGPHRRRPTATKDVVPGEDDQLIGPSPASSMVSGASAAAHFWRPDEIVDTTGPAGLSPSFNQLTEWSDNYVRNWHPAFPLLHGPELLAMLERLSMNGIEGLDQAEATIVRSIMSISLVDSRQLGNRRSPFPSNLVFLDQEDISTNIIFILASPASMRNIQAATCLELFLVSILRFNMASRLGGIVTRMAFNLGLHRCPSRFPNFSPHAALIRKRLWWSIYCLERAVCQTLGLPLSIRDDDIDVCLPLHEMHTGAGEPDPARALGDRDMQDQLRLLELLSKHARLRGLILELRNKSLSSRHDSAERAMRVQAQVKRWVNELYDLTGSKSPLSTDAGDDQSEGATNDPEITISSSHYTLLSILQHELTLSLYRPLLASDPEGPASQSAFQECINASRAIIDITVKECKAPEDQDSSQQAIHLLWPSVTWSVWMSCFVLAYAALEGVIAKSSARRYASRALRVLKLVSLRGSSWPEKCTEAIEHLISALDIKPAAVDRSLIGQLPNKRHRILARTVQTGSAADPSGTTGANDGRACQTILTNVPHAKARWHPREQYAFGYPTVNQHPLDSYSIPVDMQDPSLPSTMQNVAGYFLDPATGYTPEPTNFGNIYNDPLIALDFANFAQMSSGTDTTTFGIGSHS</sequence>
<dbReference type="AlphaFoldDB" id="A0A1W2TUD5"/>
<dbReference type="GO" id="GO:0006351">
    <property type="term" value="P:DNA-templated transcription"/>
    <property type="evidence" value="ECO:0007669"/>
    <property type="project" value="InterPro"/>
</dbReference>
<feature type="region of interest" description="Disordered" evidence="2">
    <location>
        <begin position="1"/>
        <end position="60"/>
    </location>
</feature>
<dbReference type="GO" id="GO:0008270">
    <property type="term" value="F:zinc ion binding"/>
    <property type="evidence" value="ECO:0007669"/>
    <property type="project" value="InterPro"/>
</dbReference>
<organism evidence="4">
    <name type="scientific">Rosellinia necatrix</name>
    <name type="common">White root-rot fungus</name>
    <dbReference type="NCBI Taxonomy" id="77044"/>
    <lineage>
        <taxon>Eukaryota</taxon>
        <taxon>Fungi</taxon>
        <taxon>Dikarya</taxon>
        <taxon>Ascomycota</taxon>
        <taxon>Pezizomycotina</taxon>
        <taxon>Sordariomycetes</taxon>
        <taxon>Xylariomycetidae</taxon>
        <taxon>Xylariales</taxon>
        <taxon>Xylariaceae</taxon>
        <taxon>Rosellinia</taxon>
    </lineage>
</organism>
<dbReference type="GO" id="GO:0003700">
    <property type="term" value="F:DNA-binding transcription factor activity"/>
    <property type="evidence" value="ECO:0007669"/>
    <property type="project" value="InterPro"/>
</dbReference>
<feature type="domain" description="Xylanolytic transcriptional activator regulatory" evidence="3">
    <location>
        <begin position="259"/>
        <end position="333"/>
    </location>
</feature>
<reference evidence="4" key="1">
    <citation type="submission" date="2016-03" db="EMBL/GenBank/DDBJ databases">
        <title>Draft genome sequence of Rosellinia necatrix.</title>
        <authorList>
            <person name="Kanematsu S."/>
        </authorList>
    </citation>
    <scope>NUCLEOTIDE SEQUENCE [LARGE SCALE GENOMIC DNA]</scope>
    <source>
        <strain evidence="4">W97</strain>
    </source>
</reference>
<dbReference type="GO" id="GO:0003677">
    <property type="term" value="F:DNA binding"/>
    <property type="evidence" value="ECO:0007669"/>
    <property type="project" value="InterPro"/>
</dbReference>
<dbReference type="InterPro" id="IPR050987">
    <property type="entry name" value="AtrR-like"/>
</dbReference>
<dbReference type="OMA" id="MACLILM"/>
<dbReference type="Proteomes" id="UP000054516">
    <property type="component" value="Unassembled WGS sequence"/>
</dbReference>